<keyword evidence="7" id="KW-0175">Coiled coil</keyword>
<feature type="coiled-coil region" evidence="7">
    <location>
        <begin position="112"/>
        <end position="178"/>
    </location>
</feature>
<dbReference type="OrthoDB" id="9775513at2"/>
<dbReference type="InterPro" id="IPR011053">
    <property type="entry name" value="Single_hybrid_motif"/>
</dbReference>
<evidence type="ECO:0000313" key="10">
    <source>
        <dbReference type="Proteomes" id="UP000194350"/>
    </source>
</evidence>
<dbReference type="STRING" id="351656.Xvie_02086"/>
<dbReference type="GO" id="GO:0055085">
    <property type="term" value="P:transmembrane transport"/>
    <property type="evidence" value="ECO:0007669"/>
    <property type="project" value="InterPro"/>
</dbReference>
<keyword evidence="6 8" id="KW-0472">Membrane</keyword>
<accession>A0A1Y2SCI2</accession>
<evidence type="ECO:0000256" key="4">
    <source>
        <dbReference type="ARBA" id="ARBA00022692"/>
    </source>
</evidence>
<comment type="similarity">
    <text evidence="2">Belongs to the membrane fusion protein (MFP) (TC 8.A.1) family.</text>
</comment>
<evidence type="ECO:0000256" key="8">
    <source>
        <dbReference type="SAM" id="Phobius"/>
    </source>
</evidence>
<evidence type="ECO:0000256" key="3">
    <source>
        <dbReference type="ARBA" id="ARBA00022448"/>
    </source>
</evidence>
<reference evidence="9 10" key="1">
    <citation type="submission" date="2016-10" db="EMBL/GenBank/DDBJ databases">
        <title>Systematic genetic and metabolomic analysis of Xenorhabdus and Photorhabdus spp., highlights the requirements for a dual symbiotic and pathogenic life style.</title>
        <authorList>
            <person name="Tobias N.J."/>
            <person name="Wolff H."/>
            <person name="Djahanschiri B."/>
            <person name="Pidot S.J."/>
            <person name="Stinear T.P."/>
            <person name="Ebersberger I."/>
            <person name="Bode H.B."/>
        </authorList>
    </citation>
    <scope>NUCLEOTIDE SEQUENCE [LARGE SCALE GENOMIC DNA]</scope>
    <source>
        <strain evidence="9 10">DSM 22392</strain>
    </source>
</reference>
<proteinExistence type="inferred from homology"/>
<gene>
    <name evidence="9" type="ORF">Xvie_02086</name>
</gene>
<evidence type="ECO:0000256" key="7">
    <source>
        <dbReference type="SAM" id="Coils"/>
    </source>
</evidence>
<evidence type="ECO:0000256" key="5">
    <source>
        <dbReference type="ARBA" id="ARBA00022989"/>
    </source>
</evidence>
<dbReference type="PRINTS" id="PR01490">
    <property type="entry name" value="RTXTOXIND"/>
</dbReference>
<dbReference type="EMBL" id="MUBJ01000009">
    <property type="protein sequence ID" value="OTA16314.1"/>
    <property type="molecule type" value="Genomic_DNA"/>
</dbReference>
<dbReference type="PANTHER" id="PTHR30386">
    <property type="entry name" value="MEMBRANE FUSION SUBUNIT OF EMRAB-TOLC MULTIDRUG EFFLUX PUMP"/>
    <property type="match status" value="1"/>
</dbReference>
<dbReference type="InterPro" id="IPR006144">
    <property type="entry name" value="Secretion_HlyD_CS"/>
</dbReference>
<name>A0A1Y2SCI2_9GAMM</name>
<feature type="transmembrane region" description="Helical" evidence="8">
    <location>
        <begin position="20"/>
        <end position="46"/>
    </location>
</feature>
<dbReference type="Proteomes" id="UP000194350">
    <property type="component" value="Unassembled WGS sequence"/>
</dbReference>
<dbReference type="AlphaFoldDB" id="A0A1Y2SCI2"/>
<sequence length="424" mass="48745">MFRQQAIENRKTKWRGKAILLPGLSPWLISMVSLFFLAVFLIFIIFGTYTRRVNVTGEITTSPRAINIYSGVQGIVVKRFVTVGQAVKKGQPIYQIDVSKSTRSGVVTDNQRKDIENQLVRIDRIIERIKESKKTVLENLKKQKKQYTEAFKFSSEIIKRAEEGIKIAKKNMENYRRYRARGLINKDQLTNQVTLYYQQQNNLLSLSSQNQQNLLQITNLKSQIQTQAAEFDKSIYQMELKRLDLKKEMVNVDMSGEIIIRALSNGKIDSLSVTVGQMVNNGDSLLQIIPEKIAHYYLVIWVPNEAIPYLSKGDKINVRYDAFPAEKFGQFAATIELISKTPAPSQEMLTYQGSPRNAQGPSKPYYKIIAKPEQQQIHYNGKLMPLENGMKANATVFLEKRNIYQWMLSPFYNMKYSAQEAINE</sequence>
<keyword evidence="3" id="KW-0813">Transport</keyword>
<organism evidence="9 10">
    <name type="scientific">Xenorhabdus vietnamensis</name>
    <dbReference type="NCBI Taxonomy" id="351656"/>
    <lineage>
        <taxon>Bacteria</taxon>
        <taxon>Pseudomonadati</taxon>
        <taxon>Pseudomonadota</taxon>
        <taxon>Gammaproteobacteria</taxon>
        <taxon>Enterobacterales</taxon>
        <taxon>Morganellaceae</taxon>
        <taxon>Xenorhabdus</taxon>
    </lineage>
</organism>
<dbReference type="InterPro" id="IPR050739">
    <property type="entry name" value="MFP"/>
</dbReference>
<comment type="subcellular location">
    <subcellularLocation>
        <location evidence="1">Membrane</location>
        <topology evidence="1">Single-pass membrane protein</topology>
    </subcellularLocation>
</comment>
<dbReference type="RefSeq" id="WP_086109234.1">
    <property type="nucleotide sequence ID" value="NZ_CAWNGD010000139.1"/>
</dbReference>
<keyword evidence="4 8" id="KW-0812">Transmembrane</keyword>
<keyword evidence="10" id="KW-1185">Reference proteome</keyword>
<dbReference type="SUPFAM" id="SSF51230">
    <property type="entry name" value="Single hybrid motif"/>
    <property type="match status" value="1"/>
</dbReference>
<evidence type="ECO:0000256" key="6">
    <source>
        <dbReference type="ARBA" id="ARBA00023136"/>
    </source>
</evidence>
<comment type="caution">
    <text evidence="9">The sequence shown here is derived from an EMBL/GenBank/DDBJ whole genome shotgun (WGS) entry which is preliminary data.</text>
</comment>
<dbReference type="GO" id="GO:0016020">
    <property type="term" value="C:membrane"/>
    <property type="evidence" value="ECO:0007669"/>
    <property type="project" value="UniProtKB-SubCell"/>
</dbReference>
<evidence type="ECO:0000256" key="1">
    <source>
        <dbReference type="ARBA" id="ARBA00004167"/>
    </source>
</evidence>
<protein>
    <submittedName>
        <fullName evidence="9">RTX toxin transporter</fullName>
    </submittedName>
</protein>
<evidence type="ECO:0000313" key="9">
    <source>
        <dbReference type="EMBL" id="OTA16314.1"/>
    </source>
</evidence>
<dbReference type="PANTHER" id="PTHR30386:SF28">
    <property type="entry name" value="EXPORTED PROTEIN"/>
    <property type="match status" value="1"/>
</dbReference>
<evidence type="ECO:0000256" key="2">
    <source>
        <dbReference type="ARBA" id="ARBA00009477"/>
    </source>
</evidence>
<keyword evidence="5 8" id="KW-1133">Transmembrane helix</keyword>
<dbReference type="GO" id="GO:0009306">
    <property type="term" value="P:protein secretion"/>
    <property type="evidence" value="ECO:0007669"/>
    <property type="project" value="InterPro"/>
</dbReference>
<dbReference type="Gene3D" id="2.40.30.170">
    <property type="match status" value="1"/>
</dbReference>
<dbReference type="Gene3D" id="2.40.50.100">
    <property type="match status" value="1"/>
</dbReference>
<dbReference type="PROSITE" id="PS00543">
    <property type="entry name" value="HLYD_FAMILY"/>
    <property type="match status" value="1"/>
</dbReference>